<reference evidence="1 2" key="1">
    <citation type="submission" date="2015-04" db="EMBL/GenBank/DDBJ databases">
        <authorList>
            <person name="Syromyatnikov M.Y."/>
            <person name="Popov V.N."/>
        </authorList>
    </citation>
    <scope>NUCLEOTIDE SEQUENCE [LARGE SCALE GENOMIC DNA]</scope>
</reference>
<evidence type="ECO:0000313" key="2">
    <source>
        <dbReference type="Proteomes" id="UP000183832"/>
    </source>
</evidence>
<gene>
    <name evidence="1" type="ORF">CLUMA_CG011336</name>
</gene>
<organism evidence="1 2">
    <name type="scientific">Clunio marinus</name>
    <dbReference type="NCBI Taxonomy" id="568069"/>
    <lineage>
        <taxon>Eukaryota</taxon>
        <taxon>Metazoa</taxon>
        <taxon>Ecdysozoa</taxon>
        <taxon>Arthropoda</taxon>
        <taxon>Hexapoda</taxon>
        <taxon>Insecta</taxon>
        <taxon>Pterygota</taxon>
        <taxon>Neoptera</taxon>
        <taxon>Endopterygota</taxon>
        <taxon>Diptera</taxon>
        <taxon>Nematocera</taxon>
        <taxon>Chironomoidea</taxon>
        <taxon>Chironomidae</taxon>
        <taxon>Clunio</taxon>
    </lineage>
</organism>
<dbReference type="Proteomes" id="UP000183832">
    <property type="component" value="Unassembled WGS sequence"/>
</dbReference>
<protein>
    <submittedName>
        <fullName evidence="1">CLUMA_CG011336, isoform A</fullName>
    </submittedName>
</protein>
<dbReference type="EMBL" id="CVRI01000047">
    <property type="protein sequence ID" value="CRK97964.1"/>
    <property type="molecule type" value="Genomic_DNA"/>
</dbReference>
<accession>A0A1J1IEI3</accession>
<sequence>MGGVDEALDDDVIDDGAAGVWCSGDELLSAVAVAVAAFVFDEIVDEEDEDDGKLNTKTFRSPTHQAPIRCESCNWENSIIFLLKNEKAKERKQIETLMGICGNEAAHKINGFEV</sequence>
<evidence type="ECO:0000313" key="1">
    <source>
        <dbReference type="EMBL" id="CRK97964.1"/>
    </source>
</evidence>
<keyword evidence="2" id="KW-1185">Reference proteome</keyword>
<proteinExistence type="predicted"/>
<dbReference type="AlphaFoldDB" id="A0A1J1IEI3"/>
<name>A0A1J1IEI3_9DIPT</name>